<protein>
    <submittedName>
        <fullName evidence="1">Retrovirus-related Pol polyprotein from transposon RE2</fullName>
    </submittedName>
</protein>
<dbReference type="AlphaFoldDB" id="A0A438ISI9"/>
<organism evidence="1 2">
    <name type="scientific">Vitis vinifera</name>
    <name type="common">Grape</name>
    <dbReference type="NCBI Taxonomy" id="29760"/>
    <lineage>
        <taxon>Eukaryota</taxon>
        <taxon>Viridiplantae</taxon>
        <taxon>Streptophyta</taxon>
        <taxon>Embryophyta</taxon>
        <taxon>Tracheophyta</taxon>
        <taxon>Spermatophyta</taxon>
        <taxon>Magnoliopsida</taxon>
        <taxon>eudicotyledons</taxon>
        <taxon>Gunneridae</taxon>
        <taxon>Pentapetalae</taxon>
        <taxon>rosids</taxon>
        <taxon>Vitales</taxon>
        <taxon>Vitaceae</taxon>
        <taxon>Viteae</taxon>
        <taxon>Vitis</taxon>
    </lineage>
</organism>
<comment type="caution">
    <text evidence="1">The sequence shown here is derived from an EMBL/GenBank/DDBJ whole genome shotgun (WGS) entry which is preliminary data.</text>
</comment>
<dbReference type="PANTHER" id="PTHR47481">
    <property type="match status" value="1"/>
</dbReference>
<proteinExistence type="predicted"/>
<dbReference type="Proteomes" id="UP000288805">
    <property type="component" value="Unassembled WGS sequence"/>
</dbReference>
<dbReference type="EMBL" id="QGNW01000086">
    <property type="protein sequence ID" value="RVW99585.1"/>
    <property type="molecule type" value="Genomic_DNA"/>
</dbReference>
<name>A0A438ISI9_VITVI</name>
<reference evidence="1 2" key="1">
    <citation type="journal article" date="2018" name="PLoS Genet.">
        <title>Population sequencing reveals clonal diversity and ancestral inbreeding in the grapevine cultivar Chardonnay.</title>
        <authorList>
            <person name="Roach M.J."/>
            <person name="Johnson D.L."/>
            <person name="Bohlmann J."/>
            <person name="van Vuuren H.J."/>
            <person name="Jones S.J."/>
            <person name="Pretorius I.S."/>
            <person name="Schmidt S.A."/>
            <person name="Borneman A.R."/>
        </authorList>
    </citation>
    <scope>NUCLEOTIDE SEQUENCE [LARGE SCALE GENOMIC DNA]</scope>
    <source>
        <strain evidence="2">cv. Chardonnay</strain>
        <tissue evidence="1">Leaf</tissue>
    </source>
</reference>
<evidence type="ECO:0000313" key="1">
    <source>
        <dbReference type="EMBL" id="RVW99585.1"/>
    </source>
</evidence>
<evidence type="ECO:0000313" key="2">
    <source>
        <dbReference type="Proteomes" id="UP000288805"/>
    </source>
</evidence>
<gene>
    <name evidence="1" type="primary">RE2_422</name>
    <name evidence="1" type="ORF">CK203_021449</name>
</gene>
<accession>A0A438ISI9</accession>
<sequence length="368" mass="41271">MASGASFSSTNNPITIQNSQDPQHPLLIINLSNIIKLSFTNYLTWSLQSNLFLKVMIFITSLMALILHHHPPSPSLVFHPQIRHTQPGSVRIISSLALSLVLSLFHYNRLLPAPPLPLMHGDKTRADELAILGKPIDDEDLIDQVLEGLSDEYKSVIDAINARDTLISFDELHENFSTKKHIFRPLNHLLYHYHQRQILLPSRIVQIGVHQPPFHNNQALPLRFLLMINANPNPIWVIVKHAVFKDTLPSNVRCFDFNNTTPTWLLDSGAFHHVTFDLSNLSLHNSYQGSDDIMIGDGSTLPITHTDSTTIPTSSRTFTLQNVKDLNTGAILLMGEPKDGVYEWPTTFPSVTFSPLLAFSSVKTTSSE</sequence>
<dbReference type="PANTHER" id="PTHR47481:SF22">
    <property type="entry name" value="RETROTRANSPOSON GAG DOMAIN-CONTAINING PROTEIN"/>
    <property type="match status" value="1"/>
</dbReference>